<keyword evidence="2" id="KW-1185">Reference proteome</keyword>
<protein>
    <recommendedName>
        <fullName evidence="3">Tetratricopeptide repeat protein</fullName>
    </recommendedName>
</protein>
<accession>G7H4W6</accession>
<dbReference type="OrthoDB" id="8450665at2"/>
<evidence type="ECO:0000313" key="1">
    <source>
        <dbReference type="EMBL" id="GAB10891.1"/>
    </source>
</evidence>
<dbReference type="Proteomes" id="UP000035088">
    <property type="component" value="Unassembled WGS sequence"/>
</dbReference>
<reference evidence="1 2" key="1">
    <citation type="submission" date="2011-11" db="EMBL/GenBank/DDBJ databases">
        <title>Whole genome shotgun sequence of Gordonia araii NBRC 100433.</title>
        <authorList>
            <person name="Yoshida Y."/>
            <person name="Hosoyama A."/>
            <person name="Tsuchikane K."/>
            <person name="Katsumata H."/>
            <person name="Yamazaki S."/>
            <person name="Fujita N."/>
        </authorList>
    </citation>
    <scope>NUCLEOTIDE SEQUENCE [LARGE SCALE GENOMIC DNA]</scope>
    <source>
        <strain evidence="1 2">NBRC 100433</strain>
    </source>
</reference>
<name>G7H4W6_9ACTN</name>
<dbReference type="SUPFAM" id="SSF48452">
    <property type="entry name" value="TPR-like"/>
    <property type="match status" value="1"/>
</dbReference>
<dbReference type="STRING" id="1073574.GOARA_063_00900"/>
<proteinExistence type="predicted"/>
<dbReference type="InterPro" id="IPR011990">
    <property type="entry name" value="TPR-like_helical_dom_sf"/>
</dbReference>
<comment type="caution">
    <text evidence="1">The sequence shown here is derived from an EMBL/GenBank/DDBJ whole genome shotgun (WGS) entry which is preliminary data.</text>
</comment>
<organism evidence="1 2">
    <name type="scientific">Gordonia araii NBRC 100433</name>
    <dbReference type="NCBI Taxonomy" id="1073574"/>
    <lineage>
        <taxon>Bacteria</taxon>
        <taxon>Bacillati</taxon>
        <taxon>Actinomycetota</taxon>
        <taxon>Actinomycetes</taxon>
        <taxon>Mycobacteriales</taxon>
        <taxon>Gordoniaceae</taxon>
        <taxon>Gordonia</taxon>
    </lineage>
</organism>
<dbReference type="AlphaFoldDB" id="G7H4W6"/>
<sequence>MESLASSPAADLWRRGAVALAEERTADALSEFEQAWDLVESPLERVVGAHFLARAQPDARSALKWDHRALREAEPIEGTRELLIRLPSVYSGCAESYASLGDREHAVAMYEAAGEVLDAVDEPQPGD</sequence>
<evidence type="ECO:0000313" key="2">
    <source>
        <dbReference type="Proteomes" id="UP000035088"/>
    </source>
</evidence>
<gene>
    <name evidence="1" type="ORF">GOARA_063_00900</name>
</gene>
<dbReference type="EMBL" id="BAEE01000063">
    <property type="protein sequence ID" value="GAB10891.1"/>
    <property type="molecule type" value="Genomic_DNA"/>
</dbReference>
<evidence type="ECO:0008006" key="3">
    <source>
        <dbReference type="Google" id="ProtNLM"/>
    </source>
</evidence>
<dbReference type="RefSeq" id="WP_007322966.1">
    <property type="nucleotide sequence ID" value="NZ_BAEE01000063.1"/>
</dbReference>